<dbReference type="EMBL" id="VNKQ01000011">
    <property type="protein sequence ID" value="KAG0648002.1"/>
    <property type="molecule type" value="Genomic_DNA"/>
</dbReference>
<dbReference type="Proteomes" id="UP000785200">
    <property type="component" value="Unassembled WGS sequence"/>
</dbReference>
<dbReference type="OrthoDB" id="6362633at2759"/>
<sequence length="229" mass="25291">MAGAPGAGKSTIAAEIVRRLNLKPANAKSPSTPSPHTRPEGPVAVCVGMDGFHYPRSYLDTLPNRNEAYARRGAPWTFDVHGILSLMRRLREWADRNPSLPNQTSTPPTEVPILAPSFSHTIKDPVSDGIQIPSTVSIILVEGNYLLLEEDGWSDVSPLVDLRIFIDVDLAIARERLARRHVAAGIEQTLEDALRRVDRNDYLNGRLIKDKLVQFDLLVTSVEDKILGT</sequence>
<protein>
    <submittedName>
        <fullName evidence="2">Uridine kinase</fullName>
    </submittedName>
</protein>
<evidence type="ECO:0000256" key="1">
    <source>
        <dbReference type="SAM" id="MobiDB-lite"/>
    </source>
</evidence>
<dbReference type="InterPro" id="IPR027417">
    <property type="entry name" value="P-loop_NTPase"/>
</dbReference>
<keyword evidence="2" id="KW-0418">Kinase</keyword>
<keyword evidence="2" id="KW-0808">Transferase</keyword>
<accession>A0A9P6VHG0</accession>
<gene>
    <name evidence="2" type="ORF">D0Z07_5753</name>
</gene>
<dbReference type="AlphaFoldDB" id="A0A9P6VHG0"/>
<evidence type="ECO:0000313" key="3">
    <source>
        <dbReference type="Proteomes" id="UP000785200"/>
    </source>
</evidence>
<organism evidence="2 3">
    <name type="scientific">Hyphodiscus hymeniophilus</name>
    <dbReference type="NCBI Taxonomy" id="353542"/>
    <lineage>
        <taxon>Eukaryota</taxon>
        <taxon>Fungi</taxon>
        <taxon>Dikarya</taxon>
        <taxon>Ascomycota</taxon>
        <taxon>Pezizomycotina</taxon>
        <taxon>Leotiomycetes</taxon>
        <taxon>Helotiales</taxon>
        <taxon>Hyphodiscaceae</taxon>
        <taxon>Hyphodiscus</taxon>
    </lineage>
</organism>
<feature type="region of interest" description="Disordered" evidence="1">
    <location>
        <begin position="23"/>
        <end position="42"/>
    </location>
</feature>
<dbReference type="SUPFAM" id="SSF52540">
    <property type="entry name" value="P-loop containing nucleoside triphosphate hydrolases"/>
    <property type="match status" value="1"/>
</dbReference>
<dbReference type="PANTHER" id="PTHR10285">
    <property type="entry name" value="URIDINE KINASE"/>
    <property type="match status" value="1"/>
</dbReference>
<evidence type="ECO:0000313" key="2">
    <source>
        <dbReference type="EMBL" id="KAG0648002.1"/>
    </source>
</evidence>
<dbReference type="Gene3D" id="3.40.50.300">
    <property type="entry name" value="P-loop containing nucleotide triphosphate hydrolases"/>
    <property type="match status" value="1"/>
</dbReference>
<keyword evidence="3" id="KW-1185">Reference proteome</keyword>
<comment type="caution">
    <text evidence="2">The sequence shown here is derived from an EMBL/GenBank/DDBJ whole genome shotgun (WGS) entry which is preliminary data.</text>
</comment>
<dbReference type="GO" id="GO:0016301">
    <property type="term" value="F:kinase activity"/>
    <property type="evidence" value="ECO:0007669"/>
    <property type="project" value="UniProtKB-KW"/>
</dbReference>
<proteinExistence type="predicted"/>
<name>A0A9P6VHG0_9HELO</name>
<reference evidence="2" key="1">
    <citation type="submission" date="2019-07" db="EMBL/GenBank/DDBJ databases">
        <title>Hyphodiscus hymeniophilus genome sequencing and assembly.</title>
        <authorList>
            <person name="Kramer G."/>
            <person name="Nodwell J."/>
        </authorList>
    </citation>
    <scope>NUCLEOTIDE SEQUENCE</scope>
    <source>
        <strain evidence="2">ATCC 34498</strain>
    </source>
</reference>